<dbReference type="PANTHER" id="PTHR33993:SF14">
    <property type="entry name" value="GB|AAF24581.1"/>
    <property type="match status" value="1"/>
</dbReference>
<dbReference type="Proteomes" id="UP000019849">
    <property type="component" value="Unassembled WGS sequence"/>
</dbReference>
<reference evidence="3 5" key="2">
    <citation type="submission" date="2019-03" db="EMBL/GenBank/DDBJ databases">
        <title>Genomic Encyclopedia of Type Strains, Phase IV (KMG-IV): sequencing the most valuable type-strain genomes for metagenomic binning, comparative biology and taxonomic classification.</title>
        <authorList>
            <person name="Goeker M."/>
        </authorList>
    </citation>
    <scope>NUCLEOTIDE SEQUENCE [LARGE SCALE GENOMIC DNA]</scope>
    <source>
        <strain evidence="3 5">DSM 11603</strain>
    </source>
</reference>
<dbReference type="Pfam" id="PF00903">
    <property type="entry name" value="Glyoxalase"/>
    <property type="match status" value="2"/>
</dbReference>
<sequence length="257" mass="27516">MPDRAKSFFWYELMTSDLEAAEAFYTSVVGWTAEPFDAPGVPPYVVVKAGDRGVGGLMAFPDEVRESGMPPAWIGYIGADDVDAATASVKASGGSVHREPADIPGVGRFSVVADPQGAVFMLLHANGPAQPPVPMDAPGHIGWRELYADDWESALEFYSGLFGWTRDDTVDIGEMGTYQLFAVDGEQNGGMMNRPPQVPAAFWQFYLNVPAIDAATRRVTDNGGTVTFGPDQVPGGQWVVTCTDPQGAHFGLVAPVR</sequence>
<evidence type="ECO:0000313" key="3">
    <source>
        <dbReference type="EMBL" id="TDR31585.1"/>
    </source>
</evidence>
<feature type="domain" description="VOC" evidence="1">
    <location>
        <begin position="7"/>
        <end position="125"/>
    </location>
</feature>
<gene>
    <name evidence="2" type="ORF">BG36_17420</name>
    <name evidence="3" type="ORF">DES43_1328</name>
</gene>
<dbReference type="EMBL" id="JENY01000039">
    <property type="protein sequence ID" value="EXL01631.1"/>
    <property type="molecule type" value="Genomic_DNA"/>
</dbReference>
<dbReference type="RefSeq" id="WP_035032724.1">
    <property type="nucleotide sequence ID" value="NZ_KK073911.1"/>
</dbReference>
<evidence type="ECO:0000313" key="4">
    <source>
        <dbReference type="Proteomes" id="UP000019849"/>
    </source>
</evidence>
<dbReference type="Gene3D" id="3.10.180.10">
    <property type="entry name" value="2,3-Dihydroxybiphenyl 1,2-Dioxygenase, domain 1"/>
    <property type="match status" value="2"/>
</dbReference>
<proteinExistence type="predicted"/>
<dbReference type="InterPro" id="IPR037523">
    <property type="entry name" value="VOC_core"/>
</dbReference>
<dbReference type="eggNOG" id="COG3324">
    <property type="taxonomic scope" value="Bacteria"/>
</dbReference>
<organism evidence="2 4">
    <name type="scientific">Aquamicrobium defluvii</name>
    <dbReference type="NCBI Taxonomy" id="69279"/>
    <lineage>
        <taxon>Bacteria</taxon>
        <taxon>Pseudomonadati</taxon>
        <taxon>Pseudomonadota</taxon>
        <taxon>Alphaproteobacteria</taxon>
        <taxon>Hyphomicrobiales</taxon>
        <taxon>Phyllobacteriaceae</taxon>
        <taxon>Aquamicrobium</taxon>
    </lineage>
</organism>
<dbReference type="InterPro" id="IPR052164">
    <property type="entry name" value="Anthracycline_SecMetBiosynth"/>
</dbReference>
<accession>A0A011U675</accession>
<evidence type="ECO:0000259" key="1">
    <source>
        <dbReference type="PROSITE" id="PS51819"/>
    </source>
</evidence>
<dbReference type="SUPFAM" id="SSF54593">
    <property type="entry name" value="Glyoxalase/Bleomycin resistance protein/Dihydroxybiphenyl dioxygenase"/>
    <property type="match status" value="2"/>
</dbReference>
<reference evidence="2 4" key="1">
    <citation type="submission" date="2014-02" db="EMBL/GenBank/DDBJ databases">
        <title>Aquamicrobium defluvii Genome sequencing.</title>
        <authorList>
            <person name="Wang X."/>
        </authorList>
    </citation>
    <scope>NUCLEOTIDE SEQUENCE [LARGE SCALE GENOMIC DNA]</scope>
    <source>
        <strain evidence="2 4">W13Z1</strain>
    </source>
</reference>
<evidence type="ECO:0000313" key="5">
    <source>
        <dbReference type="Proteomes" id="UP000294958"/>
    </source>
</evidence>
<dbReference type="Proteomes" id="UP000294958">
    <property type="component" value="Unassembled WGS sequence"/>
</dbReference>
<dbReference type="InterPro" id="IPR029068">
    <property type="entry name" value="Glyas_Bleomycin-R_OHBP_Dase"/>
</dbReference>
<dbReference type="PROSITE" id="PS51819">
    <property type="entry name" value="VOC"/>
    <property type="match status" value="2"/>
</dbReference>
<dbReference type="InterPro" id="IPR004360">
    <property type="entry name" value="Glyas_Fos-R_dOase_dom"/>
</dbReference>
<dbReference type="EMBL" id="SNZF01000032">
    <property type="protein sequence ID" value="TDR31585.1"/>
    <property type="molecule type" value="Genomic_DNA"/>
</dbReference>
<dbReference type="PANTHER" id="PTHR33993">
    <property type="entry name" value="GLYOXALASE-RELATED"/>
    <property type="match status" value="1"/>
</dbReference>
<feature type="domain" description="VOC" evidence="1">
    <location>
        <begin position="140"/>
        <end position="255"/>
    </location>
</feature>
<dbReference type="STRING" id="69279.BG36_17420"/>
<dbReference type="HOGENOM" id="CLU_069623_3_0_5"/>
<keyword evidence="5" id="KW-1185">Reference proteome</keyword>
<dbReference type="CDD" id="cd07247">
    <property type="entry name" value="SgaA_N_like"/>
    <property type="match status" value="2"/>
</dbReference>
<dbReference type="PATRIC" id="fig|69279.3.peg.4544"/>
<protein>
    <submittedName>
        <fullName evidence="2">Glyoxalase</fullName>
    </submittedName>
</protein>
<dbReference type="AlphaFoldDB" id="A0A011U675"/>
<comment type="caution">
    <text evidence="2">The sequence shown here is derived from an EMBL/GenBank/DDBJ whole genome shotgun (WGS) entry which is preliminary data.</text>
</comment>
<evidence type="ECO:0000313" key="2">
    <source>
        <dbReference type="EMBL" id="EXL01631.1"/>
    </source>
</evidence>
<name>A0A011U675_9HYPH</name>